<sequence length="441" mass="49133">MGEYKPITNDVPVDVESGTVTKIDESKKSIRPAQHRLVSLDVFRGITVALMILVDDAGAFIPAINHSPWNGVNLADFVMPFFLFIVGVALALAYKRVSDKSDASKKAVLRALKLFALGLFLQGGYFHGVYNLSYGVDLSSIRIMGVLQRIAIAYLLVAICEIWLRNDGDGPPVDSGCGLLRKYRYQLLVGFILTVIYTILLYGVRVSDWKYAIQDGTSAPQYYYVKCGVRGNTGPGCNAVASIDRKILGLQHLYRKPVYKRTEECSMRSPQNGPLPVDAPSWCQAPFDPEGLLSSVMAIVTCLIGLQFGHVIVYFKDHRSRIMLWLIPSCFLLALAFCLDFFGIQMNKPLYTLSYTCVTAGAAGILFAGIFVLVDVYGLRKPTIAFEWMGKHALMIYIFIGCNLLPVLIQGIYWKKPENNLVSYLFNINYFLSGINLCKYL</sequence>
<organism evidence="3 4">
    <name type="scientific">Rhynchospora breviuscula</name>
    <dbReference type="NCBI Taxonomy" id="2022672"/>
    <lineage>
        <taxon>Eukaryota</taxon>
        <taxon>Viridiplantae</taxon>
        <taxon>Streptophyta</taxon>
        <taxon>Embryophyta</taxon>
        <taxon>Tracheophyta</taxon>
        <taxon>Spermatophyta</taxon>
        <taxon>Magnoliopsida</taxon>
        <taxon>Liliopsida</taxon>
        <taxon>Poales</taxon>
        <taxon>Cyperaceae</taxon>
        <taxon>Cyperoideae</taxon>
        <taxon>Rhynchosporeae</taxon>
        <taxon>Rhynchospora</taxon>
    </lineage>
</organism>
<feature type="transmembrane region" description="Helical" evidence="1">
    <location>
        <begin position="394"/>
        <end position="415"/>
    </location>
</feature>
<dbReference type="InterPro" id="IPR012429">
    <property type="entry name" value="HGSNAT_cat"/>
</dbReference>
<proteinExistence type="predicted"/>
<evidence type="ECO:0000256" key="1">
    <source>
        <dbReference type="SAM" id="Phobius"/>
    </source>
</evidence>
<dbReference type="PANTHER" id="PTHR31061:SF24">
    <property type="entry name" value="LD22376P"/>
    <property type="match status" value="1"/>
</dbReference>
<reference evidence="3" key="1">
    <citation type="journal article" date="2022" name="Cell">
        <title>Repeat-based holocentromeres influence genome architecture and karyotype evolution.</title>
        <authorList>
            <person name="Hofstatter P.G."/>
            <person name="Thangavel G."/>
            <person name="Lux T."/>
            <person name="Neumann P."/>
            <person name="Vondrak T."/>
            <person name="Novak P."/>
            <person name="Zhang M."/>
            <person name="Costa L."/>
            <person name="Castellani M."/>
            <person name="Scott A."/>
            <person name="Toegelov H."/>
            <person name="Fuchs J."/>
            <person name="Mata-Sucre Y."/>
            <person name="Dias Y."/>
            <person name="Vanzela A.L.L."/>
            <person name="Huettel B."/>
            <person name="Almeida C.C.S."/>
            <person name="Simkova H."/>
            <person name="Souza G."/>
            <person name="Pedrosa-Harand A."/>
            <person name="Macas J."/>
            <person name="Mayer K.F.X."/>
            <person name="Houben A."/>
            <person name="Marques A."/>
        </authorList>
    </citation>
    <scope>NUCLEOTIDE SEQUENCE</scope>
    <source>
        <strain evidence="3">RhyBre1mFocal</strain>
    </source>
</reference>
<protein>
    <recommendedName>
        <fullName evidence="2">Heparan-alpha-glucosaminide N-acetyltransferase catalytic domain-containing protein</fullName>
    </recommendedName>
</protein>
<dbReference type="EMBL" id="JAMQYH010000005">
    <property type="protein sequence ID" value="KAJ1685624.1"/>
    <property type="molecule type" value="Genomic_DNA"/>
</dbReference>
<feature type="transmembrane region" description="Helical" evidence="1">
    <location>
        <begin position="146"/>
        <end position="164"/>
    </location>
</feature>
<dbReference type="Proteomes" id="UP001151287">
    <property type="component" value="Unassembled WGS sequence"/>
</dbReference>
<feature type="transmembrane region" description="Helical" evidence="1">
    <location>
        <begin position="292"/>
        <end position="315"/>
    </location>
</feature>
<feature type="transmembrane region" description="Helical" evidence="1">
    <location>
        <begin position="37"/>
        <end position="54"/>
    </location>
</feature>
<dbReference type="OrthoDB" id="2149840at2759"/>
<keyword evidence="1" id="KW-0472">Membrane</keyword>
<evidence type="ECO:0000313" key="3">
    <source>
        <dbReference type="EMBL" id="KAJ1685624.1"/>
    </source>
</evidence>
<accession>A0A9Q0C1N7</accession>
<keyword evidence="1" id="KW-0812">Transmembrane</keyword>
<feature type="transmembrane region" description="Helical" evidence="1">
    <location>
        <begin position="185"/>
        <end position="204"/>
    </location>
</feature>
<comment type="caution">
    <text evidence="3">The sequence shown here is derived from an EMBL/GenBank/DDBJ whole genome shotgun (WGS) entry which is preliminary data.</text>
</comment>
<dbReference type="PANTHER" id="PTHR31061">
    <property type="entry name" value="LD22376P"/>
    <property type="match status" value="1"/>
</dbReference>
<feature type="transmembrane region" description="Helical" evidence="1">
    <location>
        <begin position="74"/>
        <end position="95"/>
    </location>
</feature>
<name>A0A9Q0C1N7_9POAL</name>
<keyword evidence="4" id="KW-1185">Reference proteome</keyword>
<feature type="transmembrane region" description="Helical" evidence="1">
    <location>
        <begin position="322"/>
        <end position="344"/>
    </location>
</feature>
<keyword evidence="1" id="KW-1133">Transmembrane helix</keyword>
<feature type="transmembrane region" description="Helical" evidence="1">
    <location>
        <begin position="350"/>
        <end position="374"/>
    </location>
</feature>
<evidence type="ECO:0000313" key="4">
    <source>
        <dbReference type="Proteomes" id="UP001151287"/>
    </source>
</evidence>
<dbReference type="Pfam" id="PF07786">
    <property type="entry name" value="HGSNAT_cat"/>
    <property type="match status" value="1"/>
</dbReference>
<gene>
    <name evidence="3" type="ORF">LUZ63_017014</name>
</gene>
<dbReference type="AlphaFoldDB" id="A0A9Q0C1N7"/>
<feature type="transmembrane region" description="Helical" evidence="1">
    <location>
        <begin position="107"/>
        <end position="126"/>
    </location>
</feature>
<feature type="domain" description="Heparan-alpha-glucosaminide N-acetyltransferase catalytic" evidence="2">
    <location>
        <begin position="36"/>
        <end position="159"/>
    </location>
</feature>
<evidence type="ECO:0000259" key="2">
    <source>
        <dbReference type="Pfam" id="PF07786"/>
    </source>
</evidence>